<dbReference type="eggNOG" id="ENOG502S74I">
    <property type="taxonomic scope" value="Eukaryota"/>
</dbReference>
<keyword evidence="2" id="KW-1185">Reference proteome</keyword>
<gene>
    <name evidence="1" type="ORF">RCOM_1587890</name>
</gene>
<protein>
    <submittedName>
        <fullName evidence="1">Uncharacterized protein</fullName>
    </submittedName>
</protein>
<dbReference type="FunCoup" id="B9R721">
    <property type="interactions" value="53"/>
</dbReference>
<accession>B9R721</accession>
<reference evidence="2" key="1">
    <citation type="journal article" date="2010" name="Nat. Biotechnol.">
        <title>Draft genome sequence of the oilseed species Ricinus communis.</title>
        <authorList>
            <person name="Chan A.P."/>
            <person name="Crabtree J."/>
            <person name="Zhao Q."/>
            <person name="Lorenzi H."/>
            <person name="Orvis J."/>
            <person name="Puiu D."/>
            <person name="Melake-Berhan A."/>
            <person name="Jones K.M."/>
            <person name="Redman J."/>
            <person name="Chen G."/>
            <person name="Cahoon E.B."/>
            <person name="Gedil M."/>
            <person name="Stanke M."/>
            <person name="Haas B.J."/>
            <person name="Wortman J.R."/>
            <person name="Fraser-Liggett C.M."/>
            <person name="Ravel J."/>
            <person name="Rabinowicz P.D."/>
        </authorList>
    </citation>
    <scope>NUCLEOTIDE SEQUENCE [LARGE SCALE GENOMIC DNA]</scope>
    <source>
        <strain evidence="2">cv. Hale</strain>
    </source>
</reference>
<sequence length="89" mass="10961">MEWWDKVMHPVRRVWKGVALRIGIRKRGLLKLRHDVRACEYEDVRIMWEMLRRTETESARQSQPVKSKKRCFWKCFSWARCSPYFGRNC</sequence>
<dbReference type="PANTHER" id="PTHR33181">
    <property type="entry name" value="OS01G0778500 PROTEIN"/>
    <property type="match status" value="1"/>
</dbReference>
<proteinExistence type="predicted"/>
<organism evidence="1 2">
    <name type="scientific">Ricinus communis</name>
    <name type="common">Castor bean</name>
    <dbReference type="NCBI Taxonomy" id="3988"/>
    <lineage>
        <taxon>Eukaryota</taxon>
        <taxon>Viridiplantae</taxon>
        <taxon>Streptophyta</taxon>
        <taxon>Embryophyta</taxon>
        <taxon>Tracheophyta</taxon>
        <taxon>Spermatophyta</taxon>
        <taxon>Magnoliopsida</taxon>
        <taxon>eudicotyledons</taxon>
        <taxon>Gunneridae</taxon>
        <taxon>Pentapetalae</taxon>
        <taxon>rosids</taxon>
        <taxon>fabids</taxon>
        <taxon>Malpighiales</taxon>
        <taxon>Euphorbiaceae</taxon>
        <taxon>Acalyphoideae</taxon>
        <taxon>Acalypheae</taxon>
        <taxon>Ricinus</taxon>
    </lineage>
</organism>
<dbReference type="AlphaFoldDB" id="B9R721"/>
<dbReference type="STRING" id="3988.B9R721"/>
<dbReference type="PANTHER" id="PTHR33181:SF4">
    <property type="entry name" value="OVULE PROTEIN"/>
    <property type="match status" value="1"/>
</dbReference>
<evidence type="ECO:0000313" key="1">
    <source>
        <dbReference type="EMBL" id="EEF52301.1"/>
    </source>
</evidence>
<dbReference type="EMBL" id="EQ973772">
    <property type="protein sequence ID" value="EEF52301.1"/>
    <property type="molecule type" value="Genomic_DNA"/>
</dbReference>
<evidence type="ECO:0000313" key="2">
    <source>
        <dbReference type="Proteomes" id="UP000008311"/>
    </source>
</evidence>
<name>B9R721_RICCO</name>
<dbReference type="Proteomes" id="UP000008311">
    <property type="component" value="Unassembled WGS sequence"/>
</dbReference>
<dbReference type="InParanoid" id="B9R721"/>